<dbReference type="Proteomes" id="UP000032067">
    <property type="component" value="Unassembled WGS sequence"/>
</dbReference>
<gene>
    <name evidence="1" type="ORF">RT97_06255</name>
</gene>
<name>A0A0D0MX42_VARPD</name>
<protein>
    <recommendedName>
        <fullName evidence="3">FAS1 domain-containing protein</fullName>
    </recommendedName>
</protein>
<evidence type="ECO:0000313" key="1">
    <source>
        <dbReference type="EMBL" id="KIQ35434.1"/>
    </source>
</evidence>
<reference evidence="1 2" key="1">
    <citation type="submission" date="2014-12" db="EMBL/GenBank/DDBJ databases">
        <title>16Stimator: statistical estimation of ribosomal gene copy numbers from draft genome assemblies.</title>
        <authorList>
            <person name="Perisin M.A."/>
            <person name="Vetter M."/>
            <person name="Gilbert J.A."/>
            <person name="Bergelson J."/>
        </authorList>
    </citation>
    <scope>NUCLEOTIDE SEQUENCE [LARGE SCALE GENOMIC DNA]</scope>
    <source>
        <strain evidence="1 2">MEDvA23</strain>
    </source>
</reference>
<evidence type="ECO:0000313" key="2">
    <source>
        <dbReference type="Proteomes" id="UP000032067"/>
    </source>
</evidence>
<evidence type="ECO:0008006" key="3">
    <source>
        <dbReference type="Google" id="ProtNLM"/>
    </source>
</evidence>
<comment type="caution">
    <text evidence="1">The sequence shown here is derived from an EMBL/GenBank/DDBJ whole genome shotgun (WGS) entry which is preliminary data.</text>
</comment>
<dbReference type="AlphaFoldDB" id="A0A0D0MX42"/>
<organism evidence="1 2">
    <name type="scientific">Variovorax paradoxus</name>
    <dbReference type="NCBI Taxonomy" id="34073"/>
    <lineage>
        <taxon>Bacteria</taxon>
        <taxon>Pseudomonadati</taxon>
        <taxon>Pseudomonadota</taxon>
        <taxon>Betaproteobacteria</taxon>
        <taxon>Burkholderiales</taxon>
        <taxon>Comamonadaceae</taxon>
        <taxon>Variovorax</taxon>
    </lineage>
</organism>
<dbReference type="RefSeq" id="WP_042577864.1">
    <property type="nucleotide sequence ID" value="NZ_JXQQ01000010.1"/>
</dbReference>
<accession>A0A0D0MX42</accession>
<dbReference type="OrthoDB" id="9800666at2"/>
<dbReference type="EMBL" id="JXQQ01000010">
    <property type="protein sequence ID" value="KIQ35434.1"/>
    <property type="molecule type" value="Genomic_DNA"/>
</dbReference>
<sequence>MKTKPNRLATAAVDMITGKSGGTAAVTISDVTQSNGEVHMVDRLLRLKQSLRATHRHRRD</sequence>
<proteinExistence type="predicted"/>